<protein>
    <submittedName>
        <fullName evidence="1">Uncharacterized protein</fullName>
    </submittedName>
</protein>
<accession>A0A8S1IVE8</accession>
<sequence>MQNGNCSTGAEAGIHWLTRPFGKQVWHYLFKNSFLAGHQFIQRPKSAMVVVVFSEENNGLAPFSRRLAFHGMSTGGDVVSSTEGLAASHIHYAHVQIHLQCKTKFPPQSMLGF</sequence>
<comment type="caution">
    <text evidence="1">The sequence shown here is derived from an EMBL/GenBank/DDBJ whole genome shotgun (WGS) entry which is preliminary data.</text>
</comment>
<organism evidence="1 2">
    <name type="scientific">Ostreobium quekettii</name>
    <dbReference type="NCBI Taxonomy" id="121088"/>
    <lineage>
        <taxon>Eukaryota</taxon>
        <taxon>Viridiplantae</taxon>
        <taxon>Chlorophyta</taxon>
        <taxon>core chlorophytes</taxon>
        <taxon>Ulvophyceae</taxon>
        <taxon>TCBD clade</taxon>
        <taxon>Bryopsidales</taxon>
        <taxon>Ostreobineae</taxon>
        <taxon>Ostreobiaceae</taxon>
        <taxon>Ostreobium</taxon>
    </lineage>
</organism>
<dbReference type="Proteomes" id="UP000708148">
    <property type="component" value="Unassembled WGS sequence"/>
</dbReference>
<evidence type="ECO:0000313" key="1">
    <source>
        <dbReference type="EMBL" id="CAD7695240.1"/>
    </source>
</evidence>
<name>A0A8S1IVE8_9CHLO</name>
<reference evidence="1" key="1">
    <citation type="submission" date="2020-12" db="EMBL/GenBank/DDBJ databases">
        <authorList>
            <person name="Iha C."/>
        </authorList>
    </citation>
    <scope>NUCLEOTIDE SEQUENCE</scope>
</reference>
<dbReference type="AlphaFoldDB" id="A0A8S1IVE8"/>
<keyword evidence="2" id="KW-1185">Reference proteome</keyword>
<gene>
    <name evidence="1" type="ORF">OSTQU699_LOCUS601</name>
</gene>
<proteinExistence type="predicted"/>
<dbReference type="EMBL" id="CAJHUC010000321">
    <property type="protein sequence ID" value="CAD7695240.1"/>
    <property type="molecule type" value="Genomic_DNA"/>
</dbReference>
<evidence type="ECO:0000313" key="2">
    <source>
        <dbReference type="Proteomes" id="UP000708148"/>
    </source>
</evidence>